<evidence type="ECO:0000313" key="1">
    <source>
        <dbReference type="EMBL" id="KGL66787.1"/>
    </source>
</evidence>
<name>A0A099YBJ8_LIMMU</name>
<gene>
    <name evidence="1" type="ORF">LX03_06970</name>
</gene>
<reference evidence="1 2" key="1">
    <citation type="submission" date="2014-09" db="EMBL/GenBank/DDBJ databases">
        <title>Lactobacillus mucosae CRL573 Genome Sequencing.</title>
        <authorList>
            <person name="Bleckwedel J."/>
            <person name="Teran L.C."/>
            <person name="Bonacina J."/>
            <person name="Saavedra L."/>
            <person name="Mozzi F.B."/>
            <person name="Raya R.R."/>
        </authorList>
    </citation>
    <scope>NUCLEOTIDE SEQUENCE [LARGE SCALE GENOMIC DNA]</scope>
    <source>
        <strain evidence="1 2">CRL573</strain>
    </source>
</reference>
<evidence type="ECO:0000313" key="2">
    <source>
        <dbReference type="Proteomes" id="UP000030001"/>
    </source>
</evidence>
<dbReference type="AlphaFoldDB" id="A0A099YBJ8"/>
<sequence length="145" mass="15674">MAVSTITTGQKDWLSTLNNDLTELNNRDSGTWTSAGLTAMNGYALNGCSYFYGMIGGRKYLMINGNVSISSGSIGGQTNREVIQLPTTIKGCGMKVTGFTYIQNSNNGYPLEVNYNANTNRLSFVNITGTSMTFTSIDFGIIMTE</sequence>
<protein>
    <submittedName>
        <fullName evidence="1">Uncharacterized protein</fullName>
    </submittedName>
</protein>
<organism evidence="1 2">
    <name type="scientific">Limosilactobacillus mucosae</name>
    <name type="common">Lactobacillus mucosae</name>
    <dbReference type="NCBI Taxonomy" id="97478"/>
    <lineage>
        <taxon>Bacteria</taxon>
        <taxon>Bacillati</taxon>
        <taxon>Bacillota</taxon>
        <taxon>Bacilli</taxon>
        <taxon>Lactobacillales</taxon>
        <taxon>Lactobacillaceae</taxon>
        <taxon>Limosilactobacillus</taxon>
    </lineage>
</organism>
<dbReference type="Proteomes" id="UP000030001">
    <property type="component" value="Unassembled WGS sequence"/>
</dbReference>
<proteinExistence type="predicted"/>
<comment type="caution">
    <text evidence="1">The sequence shown here is derived from an EMBL/GenBank/DDBJ whole genome shotgun (WGS) entry which is preliminary data.</text>
</comment>
<dbReference type="EMBL" id="JROC01000033">
    <property type="protein sequence ID" value="KGL66787.1"/>
    <property type="molecule type" value="Genomic_DNA"/>
</dbReference>
<accession>A0A099YBJ8</accession>